<dbReference type="AlphaFoldDB" id="D0Z097"/>
<evidence type="ECO:0000313" key="2">
    <source>
        <dbReference type="Proteomes" id="UP000003579"/>
    </source>
</evidence>
<protein>
    <submittedName>
        <fullName evidence="1">Uncharacterized protein</fullName>
    </submittedName>
</protein>
<gene>
    <name evidence="1" type="ORF">VDA_002960</name>
</gene>
<accession>D0Z097</accession>
<organism evidence="1 2">
    <name type="scientific">Photobacterium damselae subsp. damselae CIP 102761</name>
    <dbReference type="NCBI Taxonomy" id="675817"/>
    <lineage>
        <taxon>Bacteria</taxon>
        <taxon>Pseudomonadati</taxon>
        <taxon>Pseudomonadota</taxon>
        <taxon>Gammaproteobacteria</taxon>
        <taxon>Vibrionales</taxon>
        <taxon>Vibrionaceae</taxon>
        <taxon>Photobacterium</taxon>
    </lineage>
</organism>
<name>D0Z097_PHODD</name>
<dbReference type="Proteomes" id="UP000003579">
    <property type="component" value="Unassembled WGS sequence"/>
</dbReference>
<sequence length="49" mass="5864">MLTDEFAHQMTAKLYLATPHQLDDVEQHDHLDAQFEYECDEQYEIRVVP</sequence>
<reference evidence="1 2" key="1">
    <citation type="submission" date="2009-11" db="EMBL/GenBank/DDBJ databases">
        <authorList>
            <consortium name="Los Alamos National Laboratory (LANL)"/>
            <consortium name="National Microbial Pathogen Data Resource (NMPDR)"/>
            <person name="Munk A.C."/>
            <person name="Tapia R."/>
            <person name="Green L."/>
            <person name="Rogers Y."/>
            <person name="Detter J.C."/>
            <person name="Bruce D."/>
            <person name="Brettin T.S."/>
            <person name="Colwell R."/>
            <person name="Huq A."/>
            <person name="Grim C.J."/>
            <person name="Hasan N.A."/>
            <person name="Vonstein V."/>
            <person name="Bartels D."/>
        </authorList>
    </citation>
    <scope>NUCLEOTIDE SEQUENCE [LARGE SCALE GENOMIC DNA]</scope>
    <source>
        <strain evidence="1 2">CIP 102761</strain>
    </source>
</reference>
<dbReference type="EMBL" id="ADBS01000001">
    <property type="protein sequence ID" value="EEZ41928.1"/>
    <property type="molecule type" value="Genomic_DNA"/>
</dbReference>
<keyword evidence="2" id="KW-1185">Reference proteome</keyword>
<proteinExistence type="predicted"/>
<evidence type="ECO:0000313" key="1">
    <source>
        <dbReference type="EMBL" id="EEZ41928.1"/>
    </source>
</evidence>